<dbReference type="KEGG" id="dai:Desaci_4173"/>
<dbReference type="EMBL" id="CP003639">
    <property type="protein sequence ID" value="AFM43035.1"/>
    <property type="molecule type" value="Genomic_DNA"/>
</dbReference>
<dbReference type="Pfam" id="PF20229">
    <property type="entry name" value="ChrB_N"/>
    <property type="match status" value="1"/>
</dbReference>
<name>I4DB61_DESAJ</name>
<gene>
    <name evidence="2" type="ordered locus">Desaci_4173</name>
</gene>
<dbReference type="HOGENOM" id="CLU_114046_0_0_9"/>
<proteinExistence type="predicted"/>
<evidence type="ECO:0000313" key="2">
    <source>
        <dbReference type="EMBL" id="AFM43035.1"/>
    </source>
</evidence>
<evidence type="ECO:0000259" key="1">
    <source>
        <dbReference type="Pfam" id="PF20229"/>
    </source>
</evidence>
<reference evidence="2 3" key="1">
    <citation type="journal article" date="2012" name="J. Bacteriol.">
        <title>Complete genome sequences of Desulfosporosinus orientis DSM765T, Desulfosporosinus youngiae DSM17734T, Desulfosporosinus meridiei DSM13257T, and Desulfosporosinus acidiphilus DSM22704T.</title>
        <authorList>
            <person name="Pester M."/>
            <person name="Brambilla E."/>
            <person name="Alazard D."/>
            <person name="Rattei T."/>
            <person name="Weinmaier T."/>
            <person name="Han J."/>
            <person name="Lucas S."/>
            <person name="Lapidus A."/>
            <person name="Cheng J.F."/>
            <person name="Goodwin L."/>
            <person name="Pitluck S."/>
            <person name="Peters L."/>
            <person name="Ovchinnikova G."/>
            <person name="Teshima H."/>
            <person name="Detter J.C."/>
            <person name="Han C.S."/>
            <person name="Tapia R."/>
            <person name="Land M.L."/>
            <person name="Hauser L."/>
            <person name="Kyrpides N.C."/>
            <person name="Ivanova N.N."/>
            <person name="Pagani I."/>
            <person name="Huntmann M."/>
            <person name="Wei C.L."/>
            <person name="Davenport K.W."/>
            <person name="Daligault H."/>
            <person name="Chain P.S."/>
            <person name="Chen A."/>
            <person name="Mavromatis K."/>
            <person name="Markowitz V."/>
            <person name="Szeto E."/>
            <person name="Mikhailova N."/>
            <person name="Pati A."/>
            <person name="Wagner M."/>
            <person name="Woyke T."/>
            <person name="Ollivier B."/>
            <person name="Klenk H.P."/>
            <person name="Spring S."/>
            <person name="Loy A."/>
        </authorList>
    </citation>
    <scope>NUCLEOTIDE SEQUENCE [LARGE SCALE GENOMIC DNA]</scope>
    <source>
        <strain evidence="3">DSM 22704 / JCM 16185 / SJ4</strain>
    </source>
</reference>
<accession>I4DB61</accession>
<dbReference type="Proteomes" id="UP000002892">
    <property type="component" value="Chromosome"/>
</dbReference>
<evidence type="ECO:0000313" key="3">
    <source>
        <dbReference type="Proteomes" id="UP000002892"/>
    </source>
</evidence>
<keyword evidence="3" id="KW-1185">Reference proteome</keyword>
<feature type="domain" description="ChrB N-terminal" evidence="1">
    <location>
        <begin position="39"/>
        <end position="195"/>
    </location>
</feature>
<sequence>MIEKFPSEEIVTKRLKEDDILLKWLIMSYNLPSEPSRLRVGTWRSLKKLGAVNIHQSLWLLPMNDENYTALATVASNISENHGEVLLMQTIAMEENYEKAMISRFNKAREIEYEEIIDKCNDYFSEINKELERKNFTFAEAEENEEELEKLLSWFEKVKFRDVFVSPLREATEKKLEECRKCFEDFNSKTFENEKNDPPPEIKIVKE</sequence>
<dbReference type="InterPro" id="IPR046858">
    <property type="entry name" value="ChrB_N"/>
</dbReference>
<dbReference type="AlphaFoldDB" id="I4DB61"/>
<protein>
    <recommendedName>
        <fullName evidence="1">ChrB N-terminal domain-containing protein</fullName>
    </recommendedName>
</protein>
<organism evidence="2 3">
    <name type="scientific">Desulfosporosinus acidiphilus (strain DSM 22704 / JCM 16185 / SJ4)</name>
    <dbReference type="NCBI Taxonomy" id="646529"/>
    <lineage>
        <taxon>Bacteria</taxon>
        <taxon>Bacillati</taxon>
        <taxon>Bacillota</taxon>
        <taxon>Clostridia</taxon>
        <taxon>Eubacteriales</taxon>
        <taxon>Desulfitobacteriaceae</taxon>
        <taxon>Desulfosporosinus</taxon>
    </lineage>
</organism>
<dbReference type="STRING" id="646529.Desaci_4173"/>
<dbReference type="eggNOG" id="COG4275">
    <property type="taxonomic scope" value="Bacteria"/>
</dbReference>